<comment type="caution">
    <text evidence="1">The sequence shown here is derived from an EMBL/GenBank/DDBJ whole genome shotgun (WGS) entry which is preliminary data.</text>
</comment>
<organism evidence="1 2">
    <name type="scientific">Pseudobacter ginsenosidimutans</name>
    <dbReference type="NCBI Taxonomy" id="661488"/>
    <lineage>
        <taxon>Bacteria</taxon>
        <taxon>Pseudomonadati</taxon>
        <taxon>Bacteroidota</taxon>
        <taxon>Chitinophagia</taxon>
        <taxon>Chitinophagales</taxon>
        <taxon>Chitinophagaceae</taxon>
        <taxon>Pseudobacter</taxon>
    </lineage>
</organism>
<gene>
    <name evidence="1" type="ORF">EV199_3818</name>
</gene>
<accession>A0A4Q7MSX0</accession>
<dbReference type="Proteomes" id="UP000293874">
    <property type="component" value="Unassembled WGS sequence"/>
</dbReference>
<reference evidence="1 2" key="1">
    <citation type="submission" date="2019-02" db="EMBL/GenBank/DDBJ databases">
        <title>Genomic Encyclopedia of Type Strains, Phase IV (KMG-IV): sequencing the most valuable type-strain genomes for metagenomic binning, comparative biology and taxonomic classification.</title>
        <authorList>
            <person name="Goeker M."/>
        </authorList>
    </citation>
    <scope>NUCLEOTIDE SEQUENCE [LARGE SCALE GENOMIC DNA]</scope>
    <source>
        <strain evidence="1 2">DSM 18116</strain>
    </source>
</reference>
<dbReference type="PROSITE" id="PS51257">
    <property type="entry name" value="PROKAR_LIPOPROTEIN"/>
    <property type="match status" value="1"/>
</dbReference>
<dbReference type="AlphaFoldDB" id="A0A4Q7MSX0"/>
<dbReference type="OrthoDB" id="1117670at2"/>
<evidence type="ECO:0000313" key="2">
    <source>
        <dbReference type="Proteomes" id="UP000293874"/>
    </source>
</evidence>
<keyword evidence="2" id="KW-1185">Reference proteome</keyword>
<dbReference type="InterPro" id="IPR025345">
    <property type="entry name" value="DUF4249"/>
</dbReference>
<protein>
    <submittedName>
        <fullName evidence="1">Uncharacterized protein DUF4249</fullName>
    </submittedName>
</protein>
<dbReference type="Pfam" id="PF14054">
    <property type="entry name" value="DUF4249"/>
    <property type="match status" value="1"/>
</dbReference>
<proteinExistence type="predicted"/>
<dbReference type="EMBL" id="SGXA01000002">
    <property type="protein sequence ID" value="RZS71905.1"/>
    <property type="molecule type" value="Genomic_DNA"/>
</dbReference>
<evidence type="ECO:0000313" key="1">
    <source>
        <dbReference type="EMBL" id="RZS71905.1"/>
    </source>
</evidence>
<name>A0A4Q7MSX0_9BACT</name>
<dbReference type="RefSeq" id="WP_130542371.1">
    <property type="nucleotide sequence ID" value="NZ_CP042431.1"/>
</dbReference>
<sequence>MKQFILYIVFILSASAFTSCEKVIDLDVPAGDQIPYIDAWITDKPGVQQIKFQRAVGYLDNSTPPVISDAQISVTDLTLNQTYDFTYNNGAYTHDPGAGNSIGVIGHEYKLTINWKGETYEAKDKLNRVPPIDSITVEFKEEKGGEKEGYYAKFYAVDLKGAMDYYWIRTYRNGVLNQNVNEMWSVDGAYYEDANSDGFNFIIPIREGITSGEKPYEKNDEVKVVLRGISKDAYGFIRMLTDQLANGGLFAKVLANVPTNVAKQKTDSEKIVGWFGTISETEMSKKIE</sequence>